<accession>T0ZXI8</accession>
<feature type="region of interest" description="Disordered" evidence="3">
    <location>
        <begin position="1"/>
        <end position="27"/>
    </location>
</feature>
<dbReference type="InterPro" id="IPR013805">
    <property type="entry name" value="GrpE_CC"/>
</dbReference>
<dbReference type="PANTHER" id="PTHR21237:SF23">
    <property type="entry name" value="GRPE PROTEIN HOMOLOG, MITOCHONDRIAL"/>
    <property type="match status" value="1"/>
</dbReference>
<dbReference type="AlphaFoldDB" id="T0ZXI8"/>
<comment type="caution">
    <text evidence="4">The sequence shown here is derived from an EMBL/GenBank/DDBJ whole genome shotgun (WGS) entry which is preliminary data.</text>
</comment>
<keyword evidence="2" id="KW-0143">Chaperone</keyword>
<dbReference type="PANTHER" id="PTHR21237">
    <property type="entry name" value="GRPE PROTEIN"/>
    <property type="match status" value="1"/>
</dbReference>
<dbReference type="HAMAP" id="MF_01151">
    <property type="entry name" value="GrpE"/>
    <property type="match status" value="1"/>
</dbReference>
<dbReference type="Pfam" id="PF01025">
    <property type="entry name" value="GrpE"/>
    <property type="match status" value="1"/>
</dbReference>
<dbReference type="SUPFAM" id="SSF58014">
    <property type="entry name" value="Coiled-coil domain of nucleotide exchange factor GrpE"/>
    <property type="match status" value="1"/>
</dbReference>
<dbReference type="GO" id="GO:0051087">
    <property type="term" value="F:protein-folding chaperone binding"/>
    <property type="evidence" value="ECO:0007669"/>
    <property type="project" value="InterPro"/>
</dbReference>
<dbReference type="PRINTS" id="PR00773">
    <property type="entry name" value="GRPEPROTEIN"/>
</dbReference>
<gene>
    <name evidence="4" type="ORF">B1B_17130</name>
</gene>
<name>T0ZXI8_9ZZZZ</name>
<sequence>MTSDEREGATPVAKPSEPSEAPDPESVEWKTRYQYLLAEFDNYRKRTQRDLKAAAYGARAELLLRVISLHDGIERARDHLPTEAVDLRQGLDRVLENFRTLLEEEQLWPVARVGEPFRPEDHEAVGSVPPTSEAPAGTVAAVVQEGYRSPNGLLRPAKVLVSTPAQAGASE</sequence>
<dbReference type="GO" id="GO:0006457">
    <property type="term" value="P:protein folding"/>
    <property type="evidence" value="ECO:0007669"/>
    <property type="project" value="InterPro"/>
</dbReference>
<evidence type="ECO:0000256" key="3">
    <source>
        <dbReference type="SAM" id="MobiDB-lite"/>
    </source>
</evidence>
<feature type="non-terminal residue" evidence="4">
    <location>
        <position position="171"/>
    </location>
</feature>
<comment type="similarity">
    <text evidence="1">Belongs to the GrpE family.</text>
</comment>
<organism evidence="4">
    <name type="scientific">mine drainage metagenome</name>
    <dbReference type="NCBI Taxonomy" id="410659"/>
    <lineage>
        <taxon>unclassified sequences</taxon>
        <taxon>metagenomes</taxon>
        <taxon>ecological metagenomes</taxon>
    </lineage>
</organism>
<dbReference type="GO" id="GO:0000774">
    <property type="term" value="F:adenyl-nucleotide exchange factor activity"/>
    <property type="evidence" value="ECO:0007669"/>
    <property type="project" value="InterPro"/>
</dbReference>
<dbReference type="SUPFAM" id="SSF51064">
    <property type="entry name" value="Head domain of nucleotide exchange factor GrpE"/>
    <property type="match status" value="1"/>
</dbReference>
<dbReference type="Gene3D" id="3.90.20.20">
    <property type="match status" value="1"/>
</dbReference>
<evidence type="ECO:0000256" key="1">
    <source>
        <dbReference type="ARBA" id="ARBA00009054"/>
    </source>
</evidence>
<dbReference type="InterPro" id="IPR009012">
    <property type="entry name" value="GrpE_head"/>
</dbReference>
<evidence type="ECO:0000256" key="2">
    <source>
        <dbReference type="ARBA" id="ARBA00023186"/>
    </source>
</evidence>
<dbReference type="EMBL" id="AUZY01011441">
    <property type="protein sequence ID" value="EQD34595.1"/>
    <property type="molecule type" value="Genomic_DNA"/>
</dbReference>
<reference evidence="4" key="2">
    <citation type="journal article" date="2014" name="ISME J.">
        <title>Microbial stratification in low pH oxic and suboxic macroscopic growths along an acid mine drainage.</title>
        <authorList>
            <person name="Mendez-Garcia C."/>
            <person name="Mesa V."/>
            <person name="Sprenger R.R."/>
            <person name="Richter M."/>
            <person name="Diez M.S."/>
            <person name="Solano J."/>
            <person name="Bargiela R."/>
            <person name="Golyshina O.V."/>
            <person name="Manteca A."/>
            <person name="Ramos J.L."/>
            <person name="Gallego J.R."/>
            <person name="Llorente I."/>
            <person name="Martins Dos Santos V.A."/>
            <person name="Jensen O.N."/>
            <person name="Pelaez A.I."/>
            <person name="Sanchez J."/>
            <person name="Ferrer M."/>
        </authorList>
    </citation>
    <scope>NUCLEOTIDE SEQUENCE</scope>
</reference>
<dbReference type="GO" id="GO:0051082">
    <property type="term" value="F:unfolded protein binding"/>
    <property type="evidence" value="ECO:0007669"/>
    <property type="project" value="TreeGrafter"/>
</dbReference>
<dbReference type="GO" id="GO:0042803">
    <property type="term" value="F:protein homodimerization activity"/>
    <property type="evidence" value="ECO:0007669"/>
    <property type="project" value="InterPro"/>
</dbReference>
<proteinExistence type="inferred from homology"/>
<dbReference type="CDD" id="cd00446">
    <property type="entry name" value="GrpE"/>
    <property type="match status" value="1"/>
</dbReference>
<evidence type="ECO:0000313" key="4">
    <source>
        <dbReference type="EMBL" id="EQD34595.1"/>
    </source>
</evidence>
<protein>
    <submittedName>
        <fullName evidence="4">GrpE nucleotide exchange factor</fullName>
    </submittedName>
</protein>
<dbReference type="InterPro" id="IPR000740">
    <property type="entry name" value="GrpE"/>
</dbReference>
<reference evidence="4" key="1">
    <citation type="submission" date="2013-08" db="EMBL/GenBank/DDBJ databases">
        <authorList>
            <person name="Mendez C."/>
            <person name="Richter M."/>
            <person name="Ferrer M."/>
            <person name="Sanchez J."/>
        </authorList>
    </citation>
    <scope>NUCLEOTIDE SEQUENCE</scope>
</reference>
<dbReference type="Gene3D" id="2.30.22.10">
    <property type="entry name" value="Head domain of nucleotide exchange factor GrpE"/>
    <property type="match status" value="1"/>
</dbReference>